<proteinExistence type="predicted"/>
<dbReference type="VEuPathDB" id="TrichDB:TVAGG3_0733150"/>
<gene>
    <name evidence="1" type="ORF">TVAG_138420</name>
</gene>
<dbReference type="Proteomes" id="UP000001542">
    <property type="component" value="Unassembled WGS sequence"/>
</dbReference>
<dbReference type="OrthoDB" id="5814741at2759"/>
<protein>
    <recommendedName>
        <fullName evidence="3">PA14 domain-containing protein</fullName>
    </recommendedName>
</protein>
<dbReference type="InParanoid" id="A2ENJ5"/>
<organism evidence="1 2">
    <name type="scientific">Trichomonas vaginalis (strain ATCC PRA-98 / G3)</name>
    <dbReference type="NCBI Taxonomy" id="412133"/>
    <lineage>
        <taxon>Eukaryota</taxon>
        <taxon>Metamonada</taxon>
        <taxon>Parabasalia</taxon>
        <taxon>Trichomonadida</taxon>
        <taxon>Trichomonadidae</taxon>
        <taxon>Trichomonas</taxon>
    </lineage>
</organism>
<accession>A2ENJ5</accession>
<reference evidence="1" key="1">
    <citation type="submission" date="2006-10" db="EMBL/GenBank/DDBJ databases">
        <authorList>
            <person name="Amadeo P."/>
            <person name="Zhao Q."/>
            <person name="Wortman J."/>
            <person name="Fraser-Liggett C."/>
            <person name="Carlton J."/>
        </authorList>
    </citation>
    <scope>NUCLEOTIDE SEQUENCE</scope>
    <source>
        <strain evidence="1">G3</strain>
    </source>
</reference>
<evidence type="ECO:0000313" key="2">
    <source>
        <dbReference type="Proteomes" id="UP000001542"/>
    </source>
</evidence>
<dbReference type="EMBL" id="DS113440">
    <property type="protein sequence ID" value="EAY05773.1"/>
    <property type="molecule type" value="Genomic_DNA"/>
</dbReference>
<name>A2ENJ5_TRIV3</name>
<evidence type="ECO:0000313" key="1">
    <source>
        <dbReference type="EMBL" id="EAY05773.1"/>
    </source>
</evidence>
<reference evidence="1" key="2">
    <citation type="journal article" date="2007" name="Science">
        <title>Draft genome sequence of the sexually transmitted pathogen Trichomonas vaginalis.</title>
        <authorList>
            <person name="Carlton J.M."/>
            <person name="Hirt R.P."/>
            <person name="Silva J.C."/>
            <person name="Delcher A.L."/>
            <person name="Schatz M."/>
            <person name="Zhao Q."/>
            <person name="Wortman J.R."/>
            <person name="Bidwell S.L."/>
            <person name="Alsmark U.C.M."/>
            <person name="Besteiro S."/>
            <person name="Sicheritz-Ponten T."/>
            <person name="Noel C.J."/>
            <person name="Dacks J.B."/>
            <person name="Foster P.G."/>
            <person name="Simillion C."/>
            <person name="Van de Peer Y."/>
            <person name="Miranda-Saavedra D."/>
            <person name="Barton G.J."/>
            <person name="Westrop G.D."/>
            <person name="Mueller S."/>
            <person name="Dessi D."/>
            <person name="Fiori P.L."/>
            <person name="Ren Q."/>
            <person name="Paulsen I."/>
            <person name="Zhang H."/>
            <person name="Bastida-Corcuera F.D."/>
            <person name="Simoes-Barbosa A."/>
            <person name="Brown M.T."/>
            <person name="Hayes R.D."/>
            <person name="Mukherjee M."/>
            <person name="Okumura C.Y."/>
            <person name="Schneider R."/>
            <person name="Smith A.J."/>
            <person name="Vanacova S."/>
            <person name="Villalvazo M."/>
            <person name="Haas B.J."/>
            <person name="Pertea M."/>
            <person name="Feldblyum T.V."/>
            <person name="Utterback T.R."/>
            <person name="Shu C.L."/>
            <person name="Osoegawa K."/>
            <person name="de Jong P.J."/>
            <person name="Hrdy I."/>
            <person name="Horvathova L."/>
            <person name="Zubacova Z."/>
            <person name="Dolezal P."/>
            <person name="Malik S.B."/>
            <person name="Logsdon J.M. Jr."/>
            <person name="Henze K."/>
            <person name="Gupta A."/>
            <person name="Wang C.C."/>
            <person name="Dunne R.L."/>
            <person name="Upcroft J.A."/>
            <person name="Upcroft P."/>
            <person name="White O."/>
            <person name="Salzberg S.L."/>
            <person name="Tang P."/>
            <person name="Chiu C.-H."/>
            <person name="Lee Y.-S."/>
            <person name="Embley T.M."/>
            <person name="Coombs G.H."/>
            <person name="Mottram J.C."/>
            <person name="Tachezy J."/>
            <person name="Fraser-Liggett C.M."/>
            <person name="Johnson P.J."/>
        </authorList>
    </citation>
    <scope>NUCLEOTIDE SEQUENCE [LARGE SCALE GENOMIC DNA]</scope>
    <source>
        <strain evidence="1">G3</strain>
    </source>
</reference>
<keyword evidence="2" id="KW-1185">Reference proteome</keyword>
<dbReference type="RefSeq" id="XP_001317996.1">
    <property type="nucleotide sequence ID" value="XM_001317961.1"/>
</dbReference>
<dbReference type="KEGG" id="tva:4763643"/>
<sequence>MLFLISTFITNKCSYKSNGATGVLKYLWQYYDFDDEVEDRGNFTKYELSDIHINQICWVSGSFCPKQTGEYKFEAWGKPTLYINFDFLGDEEKTYGYCEGRNQYYTKQNIKLYANRCYPLQIGQFRSCIPSGINAKLNDVIIDSSVATLMDCQTQDCLPGYYSDTCEFQTDAYCNEHGTPEYGRTSDGFGCTCTSFDSNIFCEDTSKFVFPEGRRGVSFKSYYNTSRIDASATYPDFSMHEFYESYSTIELNSILYVPQNTYLQFKLSSSLGAQLYINNELVGGSLSDKYECREDDIEVLTTEKKMYNKGNYDIRIVMNSGCAIRDQFVGLEWKFYRWYKNNPPGFEDIPSRYLGTPSN</sequence>
<evidence type="ECO:0008006" key="3">
    <source>
        <dbReference type="Google" id="ProtNLM"/>
    </source>
</evidence>
<dbReference type="VEuPathDB" id="TrichDB:TVAG_138420"/>
<dbReference type="AlphaFoldDB" id="A2ENJ5"/>